<feature type="domain" description="GST N-terminal" evidence="1">
    <location>
        <begin position="1"/>
        <end position="79"/>
    </location>
</feature>
<dbReference type="EMBL" id="BMDW01000013">
    <property type="protein sequence ID" value="GGA51802.1"/>
    <property type="molecule type" value="Genomic_DNA"/>
</dbReference>
<dbReference type="Proteomes" id="UP000618591">
    <property type="component" value="Unassembled WGS sequence"/>
</dbReference>
<accession>A0ABQ1GXD5</accession>
<reference evidence="3" key="1">
    <citation type="journal article" date="2019" name="Int. J. Syst. Evol. Microbiol.">
        <title>The Global Catalogue of Microorganisms (GCM) 10K type strain sequencing project: providing services to taxonomists for standard genome sequencing and annotation.</title>
        <authorList>
            <consortium name="The Broad Institute Genomics Platform"/>
            <consortium name="The Broad Institute Genome Sequencing Center for Infectious Disease"/>
            <person name="Wu L."/>
            <person name="Ma J."/>
        </authorList>
    </citation>
    <scope>NUCLEOTIDE SEQUENCE [LARGE SCALE GENOMIC DNA]</scope>
    <source>
        <strain evidence="3">CGMCC 1.10106</strain>
    </source>
</reference>
<gene>
    <name evidence="2" type="ORF">GCM10011395_22680</name>
</gene>
<dbReference type="RefSeq" id="WP_188447541.1">
    <property type="nucleotide sequence ID" value="NZ_BMDW01000013.1"/>
</dbReference>
<dbReference type="PROSITE" id="PS50404">
    <property type="entry name" value="GST_NTER"/>
    <property type="match status" value="1"/>
</dbReference>
<dbReference type="PANTHER" id="PTHR42673:SF4">
    <property type="entry name" value="MALEYLACETOACETATE ISOMERASE"/>
    <property type="match status" value="1"/>
</dbReference>
<dbReference type="InterPro" id="IPR036249">
    <property type="entry name" value="Thioredoxin-like_sf"/>
</dbReference>
<dbReference type="InterPro" id="IPR004045">
    <property type="entry name" value="Glutathione_S-Trfase_N"/>
</dbReference>
<name>A0ABQ1GXD5_9SPHN</name>
<organism evidence="2 3">
    <name type="scientific">Sphingomonas psychrolutea</name>
    <dbReference type="NCBI Taxonomy" id="1259676"/>
    <lineage>
        <taxon>Bacteria</taxon>
        <taxon>Pseudomonadati</taxon>
        <taxon>Pseudomonadota</taxon>
        <taxon>Alphaproteobacteria</taxon>
        <taxon>Sphingomonadales</taxon>
        <taxon>Sphingomonadaceae</taxon>
        <taxon>Sphingomonas</taxon>
    </lineage>
</organism>
<keyword evidence="3" id="KW-1185">Reference proteome</keyword>
<comment type="caution">
    <text evidence="2">The sequence shown here is derived from an EMBL/GenBank/DDBJ whole genome shotgun (WGS) entry which is preliminary data.</text>
</comment>
<dbReference type="Pfam" id="PF13409">
    <property type="entry name" value="GST_N_2"/>
    <property type="match status" value="1"/>
</dbReference>
<evidence type="ECO:0000313" key="2">
    <source>
        <dbReference type="EMBL" id="GGA51802.1"/>
    </source>
</evidence>
<evidence type="ECO:0000313" key="3">
    <source>
        <dbReference type="Proteomes" id="UP000618591"/>
    </source>
</evidence>
<dbReference type="Pfam" id="PF13410">
    <property type="entry name" value="GST_C_2"/>
    <property type="match status" value="1"/>
</dbReference>
<proteinExistence type="predicted"/>
<protein>
    <submittedName>
        <fullName evidence="2">Glutathione S-transferase</fullName>
    </submittedName>
</protein>
<sequence length="218" mass="23907">MALKLINAGPSPFGRKVAIALLEKGLEFDVQMDAPWAVGSVTPHHNPLEQLPILIAGDETLFDSSYILEWIEARNPAPPLIPADPDARLATRKRQMLGERLMEIAQVLIMEMHRLKPSPDWIDRQTRKINGGLAALDQLYGQRGISGEAIDLGDIAVATTLLVFEHAVTAGYSPDIDALLWRGRFVALTKFVESVEHRPSFVATRPQAMALDLAATVG</sequence>
<dbReference type="InterPro" id="IPR036282">
    <property type="entry name" value="Glutathione-S-Trfase_C_sf"/>
</dbReference>
<dbReference type="Gene3D" id="1.20.1050.10">
    <property type="match status" value="1"/>
</dbReference>
<evidence type="ECO:0000259" key="1">
    <source>
        <dbReference type="PROSITE" id="PS50404"/>
    </source>
</evidence>
<dbReference type="Gene3D" id="3.40.30.10">
    <property type="entry name" value="Glutaredoxin"/>
    <property type="match status" value="1"/>
</dbReference>
<dbReference type="SUPFAM" id="SSF47616">
    <property type="entry name" value="GST C-terminal domain-like"/>
    <property type="match status" value="1"/>
</dbReference>
<dbReference type="PANTHER" id="PTHR42673">
    <property type="entry name" value="MALEYLACETOACETATE ISOMERASE"/>
    <property type="match status" value="1"/>
</dbReference>
<dbReference type="SUPFAM" id="SSF52833">
    <property type="entry name" value="Thioredoxin-like"/>
    <property type="match status" value="1"/>
</dbReference>